<feature type="transmembrane region" description="Helical" evidence="1">
    <location>
        <begin position="86"/>
        <end position="107"/>
    </location>
</feature>
<reference evidence="2 3" key="1">
    <citation type="submission" date="2018-06" db="EMBL/GenBank/DDBJ databases">
        <title>Genomic Encyclopedia of Type Strains, Phase III (KMG-III): the genomes of soil and plant-associated and newly described type strains.</title>
        <authorList>
            <person name="Whitman W."/>
        </authorList>
    </citation>
    <scope>NUCLEOTIDE SEQUENCE [LARGE SCALE GENOMIC DNA]</scope>
    <source>
        <strain evidence="2 3">CGMCC 1.12504</strain>
    </source>
</reference>
<keyword evidence="1" id="KW-0472">Membrane</keyword>
<comment type="caution">
    <text evidence="2">The sequence shown here is derived from an EMBL/GenBank/DDBJ whole genome shotgun (WGS) entry which is preliminary data.</text>
</comment>
<accession>A0A328WPP6</accession>
<evidence type="ECO:0000256" key="1">
    <source>
        <dbReference type="SAM" id="Phobius"/>
    </source>
</evidence>
<organism evidence="2 3">
    <name type="scientific">Flavobacterium lacus</name>
    <dbReference type="NCBI Taxonomy" id="1353778"/>
    <lineage>
        <taxon>Bacteria</taxon>
        <taxon>Pseudomonadati</taxon>
        <taxon>Bacteroidota</taxon>
        <taxon>Flavobacteriia</taxon>
        <taxon>Flavobacteriales</taxon>
        <taxon>Flavobacteriaceae</taxon>
        <taxon>Flavobacterium</taxon>
    </lineage>
</organism>
<name>A0A328WPP6_9FLAO</name>
<protein>
    <submittedName>
        <fullName evidence="2">Uncharacterized protein</fullName>
    </submittedName>
</protein>
<dbReference type="RefSeq" id="WP_112086529.1">
    <property type="nucleotide sequence ID" value="NZ_QLSV01000010.1"/>
</dbReference>
<feature type="transmembrane region" description="Helical" evidence="1">
    <location>
        <begin position="58"/>
        <end position="80"/>
    </location>
</feature>
<dbReference type="AlphaFoldDB" id="A0A328WPP6"/>
<dbReference type="Proteomes" id="UP000249518">
    <property type="component" value="Unassembled WGS sequence"/>
</dbReference>
<proteinExistence type="predicted"/>
<evidence type="ECO:0000313" key="3">
    <source>
        <dbReference type="Proteomes" id="UP000249518"/>
    </source>
</evidence>
<sequence>MPNKLQKKAAKQEFTANNQPAVWEENDILHINQKNKIITFDKRTITFAKLKQNKKKSYGFYVILMHLLFFSSYMIYFSYVICLLHIFTYIFFYFYLTQYQFYFVILAENKWYELEVKPKDKEIFNDFLEDFSFQNHADVKLTKFGNHGGTFRKYIEIE</sequence>
<evidence type="ECO:0000313" key="2">
    <source>
        <dbReference type="EMBL" id="RAR47255.1"/>
    </source>
</evidence>
<gene>
    <name evidence="2" type="ORF">B0I10_11048</name>
</gene>
<dbReference type="EMBL" id="QLSV01000010">
    <property type="protein sequence ID" value="RAR47255.1"/>
    <property type="molecule type" value="Genomic_DNA"/>
</dbReference>
<keyword evidence="3" id="KW-1185">Reference proteome</keyword>
<keyword evidence="1" id="KW-0812">Transmembrane</keyword>
<keyword evidence="1" id="KW-1133">Transmembrane helix</keyword>